<accession>A0A2X2JEG7</accession>
<evidence type="ECO:0000259" key="1">
    <source>
        <dbReference type="Pfam" id="PF01656"/>
    </source>
</evidence>
<reference evidence="2 3" key="1">
    <citation type="submission" date="2018-06" db="EMBL/GenBank/DDBJ databases">
        <authorList>
            <consortium name="Pathogen Informatics"/>
            <person name="Doyle S."/>
        </authorList>
    </citation>
    <scope>NUCLEOTIDE SEQUENCE [LARGE SCALE GENOMIC DNA]</scope>
    <source>
        <strain evidence="2 3">NCTC11343</strain>
    </source>
</reference>
<dbReference type="InterPro" id="IPR050678">
    <property type="entry name" value="DNA_Partitioning_ATPase"/>
</dbReference>
<dbReference type="InterPro" id="IPR002586">
    <property type="entry name" value="CobQ/CobB/MinD/ParA_Nub-bd_dom"/>
</dbReference>
<protein>
    <submittedName>
        <fullName evidence="2">CobQ/CobB/MinD/ParA nucleotide binding domain</fullName>
    </submittedName>
</protein>
<sequence>MLVLIGNQKGGCGKSTLVLLLANFLAIEKRQALTILDMDYQQSLFAKSQKAKILENDPFYEIIPAALDDFPLMKKRLLKSPKDIILIDLPGKMDDDGLLPIFTSADLIICPFAYDEFSVDSTVLFSMVVKKLNRRAEVLFIPNRIKTNVKYETKEQVQNVLRNFGTVLSEISDRIDFQRVSTVHTPETIRSVSYPVLSHIYDHFLKSD</sequence>
<feature type="domain" description="CobQ/CobB/MinD/ParA nucleotide binding" evidence="1">
    <location>
        <begin position="4"/>
        <end position="180"/>
    </location>
</feature>
<dbReference type="PANTHER" id="PTHR13696">
    <property type="entry name" value="P-LOOP CONTAINING NUCLEOSIDE TRIPHOSPHATE HYDROLASE"/>
    <property type="match status" value="1"/>
</dbReference>
<dbReference type="RefSeq" id="WP_112375700.1">
    <property type="nucleotide sequence ID" value="NZ_CP069793.1"/>
</dbReference>
<dbReference type="InterPro" id="IPR027417">
    <property type="entry name" value="P-loop_NTPase"/>
</dbReference>
<dbReference type="CDD" id="cd02042">
    <property type="entry name" value="ParAB_family"/>
    <property type="match status" value="1"/>
</dbReference>
<evidence type="ECO:0000313" key="3">
    <source>
        <dbReference type="Proteomes" id="UP000251241"/>
    </source>
</evidence>
<dbReference type="SUPFAM" id="SSF52540">
    <property type="entry name" value="P-loop containing nucleoside triphosphate hydrolases"/>
    <property type="match status" value="1"/>
</dbReference>
<dbReference type="Pfam" id="PF01656">
    <property type="entry name" value="CbiA"/>
    <property type="match status" value="1"/>
</dbReference>
<dbReference type="GeneID" id="97182073"/>
<dbReference type="PANTHER" id="PTHR13696:SF96">
    <property type="entry name" value="COBQ_COBB_MIND_PARA NUCLEOTIDE BINDING DOMAIN-CONTAINING PROTEIN"/>
    <property type="match status" value="1"/>
</dbReference>
<dbReference type="AlphaFoldDB" id="A0A2X2JEG7"/>
<gene>
    <name evidence="2" type="ORF">NCTC11343_04168</name>
</gene>
<dbReference type="Gene3D" id="3.40.50.300">
    <property type="entry name" value="P-loop containing nucleotide triphosphate hydrolases"/>
    <property type="match status" value="1"/>
</dbReference>
<dbReference type="EMBL" id="UAUU01000011">
    <property type="protein sequence ID" value="SPZ92114.1"/>
    <property type="molecule type" value="Genomic_DNA"/>
</dbReference>
<name>A0A2X2JEG7_SPHMU</name>
<dbReference type="Proteomes" id="UP000251241">
    <property type="component" value="Unassembled WGS sequence"/>
</dbReference>
<evidence type="ECO:0000313" key="2">
    <source>
        <dbReference type="EMBL" id="SPZ92114.1"/>
    </source>
</evidence>
<proteinExistence type="predicted"/>
<organism evidence="2 3">
    <name type="scientific">Sphingobacterium multivorum</name>
    <dbReference type="NCBI Taxonomy" id="28454"/>
    <lineage>
        <taxon>Bacteria</taxon>
        <taxon>Pseudomonadati</taxon>
        <taxon>Bacteroidota</taxon>
        <taxon>Sphingobacteriia</taxon>
        <taxon>Sphingobacteriales</taxon>
        <taxon>Sphingobacteriaceae</taxon>
        <taxon>Sphingobacterium</taxon>
    </lineage>
</organism>